<comment type="caution">
    <text evidence="9">The sequence shown here is derived from an EMBL/GenBank/DDBJ whole genome shotgun (WGS) entry which is preliminary data.</text>
</comment>
<feature type="domain" description="CBM6" evidence="8">
    <location>
        <begin position="351"/>
        <end position="472"/>
    </location>
</feature>
<dbReference type="InterPro" id="IPR005084">
    <property type="entry name" value="CBM6"/>
</dbReference>
<name>A0A919INH1_9ACTN</name>
<evidence type="ECO:0000256" key="5">
    <source>
        <dbReference type="PIRSR" id="PIRSR606710-2"/>
    </source>
</evidence>
<sequence length="472" mass="50208">MIQFRFRRGGPRVATALTAALTLSAGLLTASITPAASATPAAPVTPAAVAAVAPVIDQNFADPDVMKVGRTYYAYATNSDGRHIKWATSTDLVTWTVQSSDALPTLGAWADPEWSFPPGGSGDHGVWAPEVFATGPKSFVMWYVAHDRASDKQCIGAATATSPGGPFVPRDTALVCTPETGGAIDASSYAENGRRYILWKNDGNCCAQDTWLHLQQVSADGLRRTGAETQLIKQNKPFEGTLVEAPTLWKHGKTYVLFYSANFFGNGSYVSSYATSDSLRGPYTKAAAPLMTTDAFAGSVRGPGGQDVVTGPDGQDRILFHGWNPDFTYRAVYSQRLDWQGSRPIVAGAKVRYEAEDADFTRANARYAAGGASNGVVVGGIDFADSRVTFTVYVPRAGDYRLYTRFANGSDGGAASHALTVDGVAAGTVDYPVTGWDNWQVTERTVTLRKGTNTIAYGKGANFAEIDAIDVA</sequence>
<dbReference type="InterPro" id="IPR051795">
    <property type="entry name" value="Glycosyl_Hydrlase_43"/>
</dbReference>
<gene>
    <name evidence="9" type="ORF">Acy02nite_31110</name>
</gene>
<dbReference type="InterPro" id="IPR023296">
    <property type="entry name" value="Glyco_hydro_beta-prop_sf"/>
</dbReference>
<keyword evidence="3 6" id="KW-0326">Glycosidase</keyword>
<dbReference type="SUPFAM" id="SSF49785">
    <property type="entry name" value="Galactose-binding domain-like"/>
    <property type="match status" value="1"/>
</dbReference>
<keyword evidence="10" id="KW-1185">Reference proteome</keyword>
<evidence type="ECO:0000256" key="2">
    <source>
        <dbReference type="ARBA" id="ARBA00022801"/>
    </source>
</evidence>
<dbReference type="PANTHER" id="PTHR42812:SF5">
    <property type="entry name" value="ENDO-ARABINASE"/>
    <property type="match status" value="1"/>
</dbReference>
<feature type="chain" id="PRO_5038592444" description="CBM6 domain-containing protein" evidence="7">
    <location>
        <begin position="39"/>
        <end position="472"/>
    </location>
</feature>
<keyword evidence="7" id="KW-0732">Signal</keyword>
<keyword evidence="2 6" id="KW-0378">Hydrolase</keyword>
<comment type="similarity">
    <text evidence="1 6">Belongs to the glycosyl hydrolase 43 family.</text>
</comment>
<dbReference type="GO" id="GO:0005975">
    <property type="term" value="P:carbohydrate metabolic process"/>
    <property type="evidence" value="ECO:0007669"/>
    <property type="project" value="InterPro"/>
</dbReference>
<dbReference type="GO" id="GO:0030246">
    <property type="term" value="F:carbohydrate binding"/>
    <property type="evidence" value="ECO:0007669"/>
    <property type="project" value="InterPro"/>
</dbReference>
<dbReference type="InterPro" id="IPR008979">
    <property type="entry name" value="Galactose-bd-like_sf"/>
</dbReference>
<evidence type="ECO:0000256" key="4">
    <source>
        <dbReference type="PIRSR" id="PIRSR606710-1"/>
    </source>
</evidence>
<dbReference type="AlphaFoldDB" id="A0A919INH1"/>
<dbReference type="EMBL" id="BOMH01000022">
    <property type="protein sequence ID" value="GID65230.1"/>
    <property type="molecule type" value="Genomic_DNA"/>
</dbReference>
<dbReference type="Pfam" id="PF04616">
    <property type="entry name" value="Glyco_hydro_43"/>
    <property type="match status" value="1"/>
</dbReference>
<evidence type="ECO:0000256" key="1">
    <source>
        <dbReference type="ARBA" id="ARBA00009865"/>
    </source>
</evidence>
<protein>
    <recommendedName>
        <fullName evidence="8">CBM6 domain-containing protein</fullName>
    </recommendedName>
</protein>
<accession>A0A919INH1</accession>
<dbReference type="Gene3D" id="2.115.10.20">
    <property type="entry name" value="Glycosyl hydrolase domain, family 43"/>
    <property type="match status" value="1"/>
</dbReference>
<evidence type="ECO:0000256" key="7">
    <source>
        <dbReference type="SAM" id="SignalP"/>
    </source>
</evidence>
<feature type="active site" description="Proton acceptor" evidence="4">
    <location>
        <position position="62"/>
    </location>
</feature>
<proteinExistence type="inferred from homology"/>
<dbReference type="Pfam" id="PF16990">
    <property type="entry name" value="CBM_35"/>
    <property type="match status" value="1"/>
</dbReference>
<dbReference type="GO" id="GO:0004553">
    <property type="term" value="F:hydrolase activity, hydrolyzing O-glycosyl compounds"/>
    <property type="evidence" value="ECO:0007669"/>
    <property type="project" value="InterPro"/>
</dbReference>
<evidence type="ECO:0000313" key="9">
    <source>
        <dbReference type="EMBL" id="GID65230.1"/>
    </source>
</evidence>
<reference evidence="9" key="1">
    <citation type="submission" date="2021-01" db="EMBL/GenBank/DDBJ databases">
        <title>Whole genome shotgun sequence of Actinoplanes cyaneus NBRC 14990.</title>
        <authorList>
            <person name="Komaki H."/>
            <person name="Tamura T."/>
        </authorList>
    </citation>
    <scope>NUCLEOTIDE SEQUENCE</scope>
    <source>
        <strain evidence="9">NBRC 14990</strain>
    </source>
</reference>
<dbReference type="CDD" id="cd08999">
    <property type="entry name" value="GH43_ABN-like"/>
    <property type="match status" value="1"/>
</dbReference>
<evidence type="ECO:0000259" key="8">
    <source>
        <dbReference type="PROSITE" id="PS51175"/>
    </source>
</evidence>
<dbReference type="InterPro" id="IPR006710">
    <property type="entry name" value="Glyco_hydro_43"/>
</dbReference>
<feature type="active site" description="Proton donor" evidence="4">
    <location>
        <position position="244"/>
    </location>
</feature>
<dbReference type="RefSeq" id="WP_203741161.1">
    <property type="nucleotide sequence ID" value="NZ_BAAAUC010000018.1"/>
</dbReference>
<feature type="site" description="Important for catalytic activity, responsible for pKa modulation of the active site Glu and correct orientation of both the proton donor and substrate" evidence="5">
    <location>
        <position position="185"/>
    </location>
</feature>
<dbReference type="PROSITE" id="PS51175">
    <property type="entry name" value="CBM6"/>
    <property type="match status" value="1"/>
</dbReference>
<evidence type="ECO:0000256" key="6">
    <source>
        <dbReference type="RuleBase" id="RU361187"/>
    </source>
</evidence>
<dbReference type="Gene3D" id="2.60.120.260">
    <property type="entry name" value="Galactose-binding domain-like"/>
    <property type="match status" value="1"/>
</dbReference>
<dbReference type="SUPFAM" id="SSF75005">
    <property type="entry name" value="Arabinanase/levansucrase/invertase"/>
    <property type="match status" value="1"/>
</dbReference>
<evidence type="ECO:0000313" key="10">
    <source>
        <dbReference type="Proteomes" id="UP000619479"/>
    </source>
</evidence>
<evidence type="ECO:0000256" key="3">
    <source>
        <dbReference type="ARBA" id="ARBA00023295"/>
    </source>
</evidence>
<feature type="signal peptide" evidence="7">
    <location>
        <begin position="1"/>
        <end position="38"/>
    </location>
</feature>
<dbReference type="PANTHER" id="PTHR42812">
    <property type="entry name" value="BETA-XYLOSIDASE"/>
    <property type="match status" value="1"/>
</dbReference>
<organism evidence="9 10">
    <name type="scientific">Actinoplanes cyaneus</name>
    <dbReference type="NCBI Taxonomy" id="52696"/>
    <lineage>
        <taxon>Bacteria</taxon>
        <taxon>Bacillati</taxon>
        <taxon>Actinomycetota</taxon>
        <taxon>Actinomycetes</taxon>
        <taxon>Micromonosporales</taxon>
        <taxon>Micromonosporaceae</taxon>
        <taxon>Actinoplanes</taxon>
    </lineage>
</organism>
<dbReference type="Proteomes" id="UP000619479">
    <property type="component" value="Unassembled WGS sequence"/>
</dbReference>